<feature type="compositionally biased region" description="Polar residues" evidence="3">
    <location>
        <begin position="798"/>
        <end position="825"/>
    </location>
</feature>
<feature type="region of interest" description="Disordered" evidence="3">
    <location>
        <begin position="1036"/>
        <end position="1177"/>
    </location>
</feature>
<evidence type="ECO:0000256" key="1">
    <source>
        <dbReference type="ARBA" id="ARBA00004123"/>
    </source>
</evidence>
<feature type="region of interest" description="Disordered" evidence="3">
    <location>
        <begin position="674"/>
        <end position="704"/>
    </location>
</feature>
<feature type="region of interest" description="Disordered" evidence="3">
    <location>
        <begin position="1"/>
        <end position="51"/>
    </location>
</feature>
<feature type="compositionally biased region" description="Basic and acidic residues" evidence="3">
    <location>
        <begin position="1085"/>
        <end position="1095"/>
    </location>
</feature>
<proteinExistence type="predicted"/>
<keyword evidence="2" id="KW-0539">Nucleus</keyword>
<reference evidence="4 5" key="1">
    <citation type="submission" date="2014-04" db="EMBL/GenBank/DDBJ databases">
        <authorList>
            <consortium name="DOE Joint Genome Institute"/>
            <person name="Kuo A."/>
            <person name="Martino E."/>
            <person name="Perotto S."/>
            <person name="Kohler A."/>
            <person name="Nagy L.G."/>
            <person name="Floudas D."/>
            <person name="Copeland A."/>
            <person name="Barry K.W."/>
            <person name="Cichocki N."/>
            <person name="Veneault-Fourrey C."/>
            <person name="LaButti K."/>
            <person name="Lindquist E.A."/>
            <person name="Lipzen A."/>
            <person name="Lundell T."/>
            <person name="Morin E."/>
            <person name="Murat C."/>
            <person name="Sun H."/>
            <person name="Tunlid A."/>
            <person name="Henrissat B."/>
            <person name="Grigoriev I.V."/>
            <person name="Hibbett D.S."/>
            <person name="Martin F."/>
            <person name="Nordberg H.P."/>
            <person name="Cantor M.N."/>
            <person name="Hua S.X."/>
        </authorList>
    </citation>
    <scope>NUCLEOTIDE SEQUENCE [LARGE SCALE GENOMIC DNA]</scope>
    <source>
        <strain evidence="4 5">Zn</strain>
    </source>
</reference>
<feature type="compositionally biased region" description="Basic residues" evidence="3">
    <location>
        <begin position="120"/>
        <end position="130"/>
    </location>
</feature>
<dbReference type="GO" id="GO:0006355">
    <property type="term" value="P:regulation of DNA-templated transcription"/>
    <property type="evidence" value="ECO:0007669"/>
    <property type="project" value="InterPro"/>
</dbReference>
<reference evidence="5" key="2">
    <citation type="submission" date="2015-01" db="EMBL/GenBank/DDBJ databases">
        <title>Evolutionary Origins and Diversification of the Mycorrhizal Mutualists.</title>
        <authorList>
            <consortium name="DOE Joint Genome Institute"/>
            <consortium name="Mycorrhizal Genomics Consortium"/>
            <person name="Kohler A."/>
            <person name="Kuo A."/>
            <person name="Nagy L.G."/>
            <person name="Floudas D."/>
            <person name="Copeland A."/>
            <person name="Barry K.W."/>
            <person name="Cichocki N."/>
            <person name="Veneault-Fourrey C."/>
            <person name="LaButti K."/>
            <person name="Lindquist E.A."/>
            <person name="Lipzen A."/>
            <person name="Lundell T."/>
            <person name="Morin E."/>
            <person name="Murat C."/>
            <person name="Riley R."/>
            <person name="Ohm R."/>
            <person name="Sun H."/>
            <person name="Tunlid A."/>
            <person name="Henrissat B."/>
            <person name="Grigoriev I.V."/>
            <person name="Hibbett D.S."/>
            <person name="Martin F."/>
        </authorList>
    </citation>
    <scope>NUCLEOTIDE SEQUENCE [LARGE SCALE GENOMIC DNA]</scope>
    <source>
        <strain evidence="5">Zn</strain>
    </source>
</reference>
<dbReference type="InterPro" id="IPR017956">
    <property type="entry name" value="AT_hook_DNA-bd_motif"/>
</dbReference>
<evidence type="ECO:0000256" key="2">
    <source>
        <dbReference type="ARBA" id="ARBA00023242"/>
    </source>
</evidence>
<dbReference type="HOGENOM" id="CLU_253420_0_0_1"/>
<dbReference type="Proteomes" id="UP000054321">
    <property type="component" value="Unassembled WGS sequence"/>
</dbReference>
<feature type="region of interest" description="Disordered" evidence="3">
    <location>
        <begin position="192"/>
        <end position="272"/>
    </location>
</feature>
<dbReference type="EMBL" id="KN832873">
    <property type="protein sequence ID" value="KIN03766.1"/>
    <property type="molecule type" value="Genomic_DNA"/>
</dbReference>
<feature type="compositionally biased region" description="Polar residues" evidence="3">
    <location>
        <begin position="604"/>
        <end position="613"/>
    </location>
</feature>
<dbReference type="InParanoid" id="A0A0C3H6G3"/>
<dbReference type="PROSITE" id="PS00354">
    <property type="entry name" value="HMGI_Y"/>
    <property type="match status" value="1"/>
</dbReference>
<feature type="region of interest" description="Disordered" evidence="3">
    <location>
        <begin position="90"/>
        <end position="169"/>
    </location>
</feature>
<feature type="compositionally biased region" description="Polar residues" evidence="3">
    <location>
        <begin position="745"/>
        <end position="759"/>
    </location>
</feature>
<feature type="region of interest" description="Disordered" evidence="3">
    <location>
        <begin position="586"/>
        <end position="647"/>
    </location>
</feature>
<accession>A0A0C3H6G3</accession>
<feature type="compositionally biased region" description="Polar residues" evidence="3">
    <location>
        <begin position="1150"/>
        <end position="1169"/>
    </location>
</feature>
<feature type="compositionally biased region" description="Polar residues" evidence="3">
    <location>
        <begin position="1048"/>
        <end position="1068"/>
    </location>
</feature>
<evidence type="ECO:0000256" key="3">
    <source>
        <dbReference type="SAM" id="MobiDB-lite"/>
    </source>
</evidence>
<evidence type="ECO:0000313" key="5">
    <source>
        <dbReference type="Proteomes" id="UP000054321"/>
    </source>
</evidence>
<comment type="subcellular location">
    <subcellularLocation>
        <location evidence="1">Nucleus</location>
    </subcellularLocation>
</comment>
<feature type="region of interest" description="Disordered" evidence="3">
    <location>
        <begin position="719"/>
        <end position="829"/>
    </location>
</feature>
<feature type="region of interest" description="Disordered" evidence="3">
    <location>
        <begin position="843"/>
        <end position="869"/>
    </location>
</feature>
<dbReference type="SMART" id="SM00384">
    <property type="entry name" value="AT_hook"/>
    <property type="match status" value="2"/>
</dbReference>
<dbReference type="InterPro" id="IPR000637">
    <property type="entry name" value="HMGI/Y_DNA-bd_CS"/>
</dbReference>
<feature type="compositionally biased region" description="Polar residues" evidence="3">
    <location>
        <begin position="1119"/>
        <end position="1141"/>
    </location>
</feature>
<feature type="compositionally biased region" description="Basic and acidic residues" evidence="3">
    <location>
        <begin position="945"/>
        <end position="954"/>
    </location>
</feature>
<feature type="compositionally biased region" description="Polar residues" evidence="3">
    <location>
        <begin position="256"/>
        <end position="268"/>
    </location>
</feature>
<dbReference type="GO" id="GO:0003677">
    <property type="term" value="F:DNA binding"/>
    <property type="evidence" value="ECO:0007669"/>
    <property type="project" value="InterPro"/>
</dbReference>
<dbReference type="OrthoDB" id="3946221at2759"/>
<feature type="compositionally biased region" description="Polar residues" evidence="3">
    <location>
        <begin position="39"/>
        <end position="51"/>
    </location>
</feature>
<feature type="region of interest" description="Disordered" evidence="3">
    <location>
        <begin position="935"/>
        <end position="964"/>
    </location>
</feature>
<keyword evidence="5" id="KW-1185">Reference proteome</keyword>
<name>A0A0C3H6G3_OIDMZ</name>
<evidence type="ECO:0000313" key="4">
    <source>
        <dbReference type="EMBL" id="KIN03766.1"/>
    </source>
</evidence>
<sequence length="1358" mass="148233">MSRTISSSPDPLNDSPIFQSPTRPRRSSVSRQSLPPQISSPTKRTFQLDLGNTLSPQKLKVTVEAGSDTENSYIQYDDDIDFDSPSRIVRPLGHRMERTTTTTVPLKGLSDSEGENHTTTPKRGRGRPRKVGTPVPSKLAQRSDTPTQKNRRRRKSIGEEVYGDSENDADFRVGKDTEVKRRRARKSIGEQVYGDSDNDADFQIGKDGEAKRRKGRKSIGEQVYGDSENDADFQVGKDVDVKRGRGRPRKLRPSDASDNIRLSGTNNMVKGRRKTLNPDDIVVHEDVDSTGLVGLDSVASDLNDALSPIDSNAAYSPSKYSMIRSSTTNDVGDEANITLSGWNPGIETPRDVGLLSLKIGESPRNESSDQERKGYPLLSSFEKAQSHGREAISEPDEILDFDTILEGEEFSMISVDSVPSLRQHLSSPPDKTKRREASKIATEPNTSTAHGIESDKYQPPSNLSGMNVEEVTSMLKPRNRSLLSVQNLEMDDSFSSIPSEILEAATPGRNLPKPAASEITAAQREVYDDSFSAIPSTILDAATPAPLRQALFKYGNANQGDIASDRLNTTASIQIVSSALRKGRGSATARLLTPEETPSPGDLANTQNTMSGSKLREVTSNDTANDDVPGNESYISTRMGSSPPPMASQLQTYTTRLQPESQLLPQATQTPAITFSSPTLPPPIQMEKDNPFLESNSEEDQKPVLSPAARAGRMLQDLVVPSSPRSRSESLGSPFKSPVAERKSSSAANSINKPSQQVESLARPGLNENQFPRVSQNNSSVHDDDPFLNSVPSRGENIYNSQGSGRPQLSNPRLSNIRSEGNSLQSDDDMSWQAESVVLINHDTTSNPSHHNYGSSNSAQLQDDTASRTGSVVSKSASTWQDTWAAERDAVSREIEAADATQVIVIDSDDADHSADVGNEGEDFGLLLETLNSSSPAHQTHYRRPRSDKFDKSKQSLSPDKMNSKRVAYSDELSHLSSPIQSRVTLTGNVTNNGFNKDGLSAVTSSSSGPRAFNFNPRVRERGPQDVFALLAASPNKLPPVLPRNSEDSTLPLQSSHSKSLSIDATSPTKRDESQPYFRQISQKLDFKPRIRDPESSFGSSPIRQPSYGIFGAQIGNGRLSSTSAGRLSTSRPQIVSSSGEMSALPPQDDQPTSAPLSSPDAISNSTPSPRLDKEQESLITDRTKEWTESVCLASTQMQGFSSPTKSCLRSPLKTPIGAPGSRYGSSSPKTVAFVSSSPIPSSPMAETLSSTTWSREHWILLDGILQNWRPENQMQGETRRRNSTRVISRLLGKNVRSGKDKLKLEQWHLEVVDEFRGCVPGWKEETIAMRVFALIIGERDRAFGLVGRNHVEGKAQL</sequence>
<gene>
    <name evidence="4" type="ORF">OIDMADRAFT_26418</name>
</gene>
<dbReference type="STRING" id="913774.A0A0C3H6G3"/>
<feature type="region of interest" description="Disordered" evidence="3">
    <location>
        <begin position="1203"/>
        <end position="1230"/>
    </location>
</feature>
<feature type="region of interest" description="Disordered" evidence="3">
    <location>
        <begin position="421"/>
        <end position="465"/>
    </location>
</feature>
<feature type="compositionally biased region" description="Polar residues" evidence="3">
    <location>
        <begin position="767"/>
        <end position="780"/>
    </location>
</feature>
<protein>
    <submittedName>
        <fullName evidence="4">Uncharacterized protein</fullName>
    </submittedName>
</protein>
<feature type="compositionally biased region" description="Low complexity" evidence="3">
    <location>
        <begin position="719"/>
        <end position="733"/>
    </location>
</feature>
<dbReference type="GO" id="GO:0005634">
    <property type="term" value="C:nucleus"/>
    <property type="evidence" value="ECO:0007669"/>
    <property type="project" value="UniProtKB-SubCell"/>
</dbReference>
<organism evidence="4 5">
    <name type="scientific">Oidiodendron maius (strain Zn)</name>
    <dbReference type="NCBI Taxonomy" id="913774"/>
    <lineage>
        <taxon>Eukaryota</taxon>
        <taxon>Fungi</taxon>
        <taxon>Dikarya</taxon>
        <taxon>Ascomycota</taxon>
        <taxon>Pezizomycotina</taxon>
        <taxon>Leotiomycetes</taxon>
        <taxon>Leotiomycetes incertae sedis</taxon>
        <taxon>Myxotrichaceae</taxon>
        <taxon>Oidiodendron</taxon>
    </lineage>
</organism>
<feature type="compositionally biased region" description="Polar residues" evidence="3">
    <location>
        <begin position="1"/>
        <end position="10"/>
    </location>
</feature>